<dbReference type="InterPro" id="IPR004532">
    <property type="entry name" value="Phe-tRNA-ligase_IIc_bsu_bact"/>
</dbReference>
<dbReference type="RefSeq" id="WP_178365182.1">
    <property type="nucleotide sequence ID" value="NZ_JACADJ010000004.1"/>
</dbReference>
<dbReference type="InterPro" id="IPR005146">
    <property type="entry name" value="B3/B4_tRNA-bd"/>
</dbReference>
<dbReference type="Pfam" id="PF03484">
    <property type="entry name" value="B5"/>
    <property type="match status" value="1"/>
</dbReference>
<dbReference type="SMART" id="SM00873">
    <property type="entry name" value="B3_4"/>
    <property type="match status" value="1"/>
</dbReference>
<evidence type="ECO:0000256" key="10">
    <source>
        <dbReference type="ARBA" id="ARBA00022842"/>
    </source>
</evidence>
<dbReference type="SUPFAM" id="SSF46955">
    <property type="entry name" value="Putative DNA-binding domain"/>
    <property type="match status" value="1"/>
</dbReference>
<keyword evidence="10 15" id="KW-0460">Magnesium</keyword>
<reference evidence="20 21" key="1">
    <citation type="submission" date="2020-06" db="EMBL/GenBank/DDBJ databases">
        <title>High-quality draft genome of sulfate reducer Desulfobacter latus type strain AcrS2 isolated from marine sediment.</title>
        <authorList>
            <person name="Hoppe M."/>
            <person name="Larsen C.K."/>
            <person name="Marshall I.P.G."/>
            <person name="Schramm A."/>
            <person name="Marietou A.G."/>
        </authorList>
    </citation>
    <scope>NUCLEOTIDE SEQUENCE [LARGE SCALE GENOMIC DNA]</scope>
    <source>
        <strain evidence="20 21">AcRS2</strain>
    </source>
</reference>
<evidence type="ECO:0000259" key="19">
    <source>
        <dbReference type="PROSITE" id="PS51483"/>
    </source>
</evidence>
<gene>
    <name evidence="15" type="primary">pheT</name>
    <name evidence="20" type="ORF">HXW94_01735</name>
</gene>
<feature type="binding site" evidence="15">
    <location>
        <position position="474"/>
    </location>
    <ligand>
        <name>Mg(2+)</name>
        <dbReference type="ChEBI" id="CHEBI:18420"/>
        <note>shared with alpha subunit</note>
    </ligand>
</feature>
<dbReference type="GO" id="GO:0009328">
    <property type="term" value="C:phenylalanine-tRNA ligase complex"/>
    <property type="evidence" value="ECO:0007669"/>
    <property type="project" value="TreeGrafter"/>
</dbReference>
<evidence type="ECO:0000256" key="14">
    <source>
        <dbReference type="ARBA" id="ARBA00049255"/>
    </source>
</evidence>
<dbReference type="InterPro" id="IPR036690">
    <property type="entry name" value="Fdx_antiC-bd_sf"/>
</dbReference>
<dbReference type="Proteomes" id="UP000553343">
    <property type="component" value="Unassembled WGS sequence"/>
</dbReference>
<dbReference type="InterPro" id="IPR009061">
    <property type="entry name" value="DNA-bd_dom_put_sf"/>
</dbReference>
<dbReference type="Pfam" id="PF03483">
    <property type="entry name" value="B3_4"/>
    <property type="match status" value="1"/>
</dbReference>
<keyword evidence="11 16" id="KW-0694">RNA-binding</keyword>
<evidence type="ECO:0000256" key="7">
    <source>
        <dbReference type="ARBA" id="ARBA00022723"/>
    </source>
</evidence>
<dbReference type="NCBIfam" id="TIGR00472">
    <property type="entry name" value="pheT_bact"/>
    <property type="match status" value="1"/>
</dbReference>
<dbReference type="Pfam" id="PF01588">
    <property type="entry name" value="tRNA_bind"/>
    <property type="match status" value="1"/>
</dbReference>
<evidence type="ECO:0000259" key="17">
    <source>
        <dbReference type="PROSITE" id="PS50886"/>
    </source>
</evidence>
<dbReference type="InterPro" id="IPR005147">
    <property type="entry name" value="tRNA_synthase_B5-dom"/>
</dbReference>
<evidence type="ECO:0000256" key="11">
    <source>
        <dbReference type="ARBA" id="ARBA00022884"/>
    </source>
</evidence>
<organism evidence="20 21">
    <name type="scientific">Desulfobacter latus</name>
    <dbReference type="NCBI Taxonomy" id="2292"/>
    <lineage>
        <taxon>Bacteria</taxon>
        <taxon>Pseudomonadati</taxon>
        <taxon>Thermodesulfobacteriota</taxon>
        <taxon>Desulfobacteria</taxon>
        <taxon>Desulfobacterales</taxon>
        <taxon>Desulfobacteraceae</taxon>
        <taxon>Desulfobacter</taxon>
    </lineage>
</organism>
<dbReference type="GO" id="GO:0000287">
    <property type="term" value="F:magnesium ion binding"/>
    <property type="evidence" value="ECO:0007669"/>
    <property type="project" value="UniProtKB-UniRule"/>
</dbReference>
<dbReference type="FunFam" id="3.50.40.10:FF:000001">
    <property type="entry name" value="Phenylalanine--tRNA ligase beta subunit"/>
    <property type="match status" value="1"/>
</dbReference>
<evidence type="ECO:0000256" key="12">
    <source>
        <dbReference type="ARBA" id="ARBA00022917"/>
    </source>
</evidence>
<proteinExistence type="inferred from homology"/>
<name>A0A850T8N5_9BACT</name>
<feature type="domain" description="B5" evidence="19">
    <location>
        <begin position="411"/>
        <end position="487"/>
    </location>
</feature>
<dbReference type="EMBL" id="JACADJ010000004">
    <property type="protein sequence ID" value="NWH03726.1"/>
    <property type="molecule type" value="Genomic_DNA"/>
</dbReference>
<evidence type="ECO:0000256" key="9">
    <source>
        <dbReference type="ARBA" id="ARBA00022840"/>
    </source>
</evidence>
<evidence type="ECO:0000256" key="15">
    <source>
        <dbReference type="HAMAP-Rule" id="MF_00283"/>
    </source>
</evidence>
<keyword evidence="12 15" id="KW-0648">Protein biosynthesis</keyword>
<evidence type="ECO:0000256" key="5">
    <source>
        <dbReference type="ARBA" id="ARBA00022555"/>
    </source>
</evidence>
<keyword evidence="5 16" id="KW-0820">tRNA-binding</keyword>
<dbReference type="PROSITE" id="PS51483">
    <property type="entry name" value="B5"/>
    <property type="match status" value="1"/>
</dbReference>
<evidence type="ECO:0000313" key="21">
    <source>
        <dbReference type="Proteomes" id="UP000553343"/>
    </source>
</evidence>
<evidence type="ECO:0000256" key="6">
    <source>
        <dbReference type="ARBA" id="ARBA00022598"/>
    </source>
</evidence>
<dbReference type="EC" id="6.1.1.20" evidence="15"/>
<dbReference type="HAMAP" id="MF_00283">
    <property type="entry name" value="Phe_tRNA_synth_beta1"/>
    <property type="match status" value="1"/>
</dbReference>
<dbReference type="Gene3D" id="3.50.40.10">
    <property type="entry name" value="Phenylalanyl-trna Synthetase, Chain B, domain 3"/>
    <property type="match status" value="1"/>
</dbReference>
<comment type="subcellular location">
    <subcellularLocation>
        <location evidence="1 15">Cytoplasm</location>
    </subcellularLocation>
</comment>
<accession>A0A850T8N5</accession>
<dbReference type="GO" id="GO:0000049">
    <property type="term" value="F:tRNA binding"/>
    <property type="evidence" value="ECO:0007669"/>
    <property type="project" value="UniProtKB-UniRule"/>
</dbReference>
<feature type="binding site" evidence="15">
    <location>
        <position position="475"/>
    </location>
    <ligand>
        <name>Mg(2+)</name>
        <dbReference type="ChEBI" id="CHEBI:18420"/>
        <note>shared with alpha subunit</note>
    </ligand>
</feature>
<protein>
    <recommendedName>
        <fullName evidence="15">Phenylalanine--tRNA ligase beta subunit</fullName>
        <ecNumber evidence="15">6.1.1.20</ecNumber>
    </recommendedName>
    <alternativeName>
        <fullName evidence="15">Phenylalanyl-tRNA synthetase beta subunit</fullName>
        <shortName evidence="15">PheRS</shortName>
    </alternativeName>
</protein>
<dbReference type="PANTHER" id="PTHR10947:SF0">
    <property type="entry name" value="PHENYLALANINE--TRNA LIGASE BETA SUBUNIT"/>
    <property type="match status" value="1"/>
</dbReference>
<dbReference type="AlphaFoldDB" id="A0A850T8N5"/>
<keyword evidence="13 15" id="KW-0030">Aminoacyl-tRNA synthetase</keyword>
<dbReference type="PROSITE" id="PS50886">
    <property type="entry name" value="TRBD"/>
    <property type="match status" value="1"/>
</dbReference>
<dbReference type="Pfam" id="PF03147">
    <property type="entry name" value="FDX-ACB"/>
    <property type="match status" value="1"/>
</dbReference>
<evidence type="ECO:0000256" key="1">
    <source>
        <dbReference type="ARBA" id="ARBA00004496"/>
    </source>
</evidence>
<keyword evidence="7 15" id="KW-0479">Metal-binding</keyword>
<dbReference type="GO" id="GO:0004826">
    <property type="term" value="F:phenylalanine-tRNA ligase activity"/>
    <property type="evidence" value="ECO:0007669"/>
    <property type="project" value="UniProtKB-UniRule"/>
</dbReference>
<dbReference type="InterPro" id="IPR002547">
    <property type="entry name" value="tRNA-bd_dom"/>
</dbReference>
<comment type="subunit">
    <text evidence="3 15">Tetramer of two alpha and two beta subunits.</text>
</comment>
<evidence type="ECO:0000256" key="4">
    <source>
        <dbReference type="ARBA" id="ARBA00022490"/>
    </source>
</evidence>
<dbReference type="GO" id="GO:0006432">
    <property type="term" value="P:phenylalanyl-tRNA aminoacylation"/>
    <property type="evidence" value="ECO:0007669"/>
    <property type="project" value="UniProtKB-UniRule"/>
</dbReference>
<feature type="domain" description="FDX-ACB" evidence="18">
    <location>
        <begin position="720"/>
        <end position="815"/>
    </location>
</feature>
<dbReference type="SUPFAM" id="SSF56037">
    <property type="entry name" value="PheT/TilS domain"/>
    <property type="match status" value="1"/>
</dbReference>
<dbReference type="Gene3D" id="3.30.930.10">
    <property type="entry name" value="Bira Bifunctional Protein, Domain 2"/>
    <property type="match status" value="1"/>
</dbReference>
<dbReference type="InterPro" id="IPR012340">
    <property type="entry name" value="NA-bd_OB-fold"/>
</dbReference>
<dbReference type="SUPFAM" id="SSF50249">
    <property type="entry name" value="Nucleic acid-binding proteins"/>
    <property type="match status" value="1"/>
</dbReference>
<dbReference type="CDD" id="cd02796">
    <property type="entry name" value="tRNA_bind_bactPheRS"/>
    <property type="match status" value="1"/>
</dbReference>
<dbReference type="PANTHER" id="PTHR10947">
    <property type="entry name" value="PHENYLALANYL-TRNA SYNTHETASE BETA CHAIN AND LEUCINE-RICH REPEAT-CONTAINING PROTEIN 47"/>
    <property type="match status" value="1"/>
</dbReference>
<comment type="similarity">
    <text evidence="2 15">Belongs to the phenylalanyl-tRNA synthetase beta subunit family. Type 1 subfamily.</text>
</comment>
<feature type="binding site" evidence="15">
    <location>
        <position position="465"/>
    </location>
    <ligand>
        <name>Mg(2+)</name>
        <dbReference type="ChEBI" id="CHEBI:18420"/>
        <note>shared with alpha subunit</note>
    </ligand>
</feature>
<keyword evidence="9 15" id="KW-0067">ATP-binding</keyword>
<keyword evidence="4 15" id="KW-0963">Cytoplasm</keyword>
<comment type="cofactor">
    <cofactor evidence="15">
        <name>Mg(2+)</name>
        <dbReference type="ChEBI" id="CHEBI:18420"/>
    </cofactor>
    <text evidence="15">Binds 2 magnesium ions per tetramer.</text>
</comment>
<feature type="binding site" evidence="15">
    <location>
        <position position="471"/>
    </location>
    <ligand>
        <name>Mg(2+)</name>
        <dbReference type="ChEBI" id="CHEBI:18420"/>
        <note>shared with alpha subunit</note>
    </ligand>
</feature>
<dbReference type="Gene3D" id="2.40.50.140">
    <property type="entry name" value="Nucleic acid-binding proteins"/>
    <property type="match status" value="1"/>
</dbReference>
<dbReference type="InterPro" id="IPR045864">
    <property type="entry name" value="aa-tRNA-synth_II/BPL/LPL"/>
</dbReference>
<evidence type="ECO:0000259" key="18">
    <source>
        <dbReference type="PROSITE" id="PS51447"/>
    </source>
</evidence>
<keyword evidence="6 15" id="KW-0436">Ligase</keyword>
<feature type="domain" description="TRNA-binding" evidence="17">
    <location>
        <begin position="39"/>
        <end position="148"/>
    </location>
</feature>
<evidence type="ECO:0000256" key="13">
    <source>
        <dbReference type="ARBA" id="ARBA00023146"/>
    </source>
</evidence>
<dbReference type="NCBIfam" id="NF045760">
    <property type="entry name" value="YtpR"/>
    <property type="match status" value="1"/>
</dbReference>
<dbReference type="Pfam" id="PF17759">
    <property type="entry name" value="tRNA_synthFbeta"/>
    <property type="match status" value="1"/>
</dbReference>
<keyword evidence="21" id="KW-1185">Reference proteome</keyword>
<sequence length="816" mass="89492">MKVSLSWLREYIPIDLDPQEISDRLTMAGLEVDGVENLYDYLDNVVVGRVVETRQHPDADKLTCCTVDIGKEALYPIVCGAPNVREGMYVACALPGAVLPGDFKIKKSKLRGEPSHGMLCSAAELMLADDASGIMDLDGEFVAGTPLESALKLADAVFEIDLTPNRPDCLSLIGVAREIGAFTEPRNKVTLPDVTFPEDRMDPRDIHDFVAVEIEAPQLCPRYTAGMLFDVTVGPSPLWLKQRLEAVGLASVNNVVDITNYVMMETGQPLHAFDYDNIAKSKIIVRTAGKPGDTSLEFTTLDSKTHKLDPEMLMICDGEKPVGIAGVMGGENSEITDATTRVLVESAYFNPVSIRRTAKRTGIASDASHRFERGVDPEGTVFALKRAVSLMAPLCSATIASGIIDENPVKAQSVAIDLSPKALNVRLGTSFSADEMARILASVEFGVNKKDDGDLQVRVPAFRVDVTRPEDLSEEVARLWGYNKIETSYPLVKAQGRSLAGRLVLRSKIRQAMTGFGFCEAINYNFIRKDACTRMGIKDTDKRTRMVEILNPISDQMAVLRTSLVPGLLESMARNTAQQVDTLQLFEIGKVFYDKAPGAQPDEVEMLGGLITGSRCDQTWYSKKEAVDFFDLKGVVQGLLESFHISGVLYERPDAGVCPYFEPGYGAKVVKDGLTLGTLGKIASAVGAAFGLKQDVYLFELEMDRFEKAVPKSIQAVGLPKFPSISRDMTFIVSKRVEAGAMMGTISTFAQKQGLIEDYFLFDVFEGRNIDDNKKSLSFRIVYRSASKTLTEKNIKKIHDQLSRKLIDDFNAGLPG</sequence>
<dbReference type="Gene3D" id="3.30.70.380">
    <property type="entry name" value="Ferrodoxin-fold anticodon-binding domain"/>
    <property type="match status" value="1"/>
</dbReference>
<dbReference type="InterPro" id="IPR033714">
    <property type="entry name" value="tRNA_bind_bactPheRS"/>
</dbReference>
<evidence type="ECO:0000256" key="16">
    <source>
        <dbReference type="PROSITE-ProRule" id="PRU00209"/>
    </source>
</evidence>
<keyword evidence="8 15" id="KW-0547">Nucleotide-binding</keyword>
<dbReference type="GO" id="GO:0005524">
    <property type="term" value="F:ATP binding"/>
    <property type="evidence" value="ECO:0007669"/>
    <property type="project" value="UniProtKB-UniRule"/>
</dbReference>
<dbReference type="InterPro" id="IPR045060">
    <property type="entry name" value="Phe-tRNA-ligase_IIc_bsu"/>
</dbReference>
<comment type="caution">
    <text evidence="20">The sequence shown here is derived from an EMBL/GenBank/DDBJ whole genome shotgun (WGS) entry which is preliminary data.</text>
</comment>
<dbReference type="FunFam" id="2.40.50.140:FF:000045">
    <property type="entry name" value="Phenylalanine--tRNA ligase beta subunit"/>
    <property type="match status" value="1"/>
</dbReference>
<dbReference type="CDD" id="cd00769">
    <property type="entry name" value="PheRS_beta_core"/>
    <property type="match status" value="1"/>
</dbReference>
<dbReference type="SUPFAM" id="SSF54991">
    <property type="entry name" value="Anticodon-binding domain of PheRS"/>
    <property type="match status" value="1"/>
</dbReference>
<dbReference type="InterPro" id="IPR020825">
    <property type="entry name" value="Phe-tRNA_synthase-like_B3/B4"/>
</dbReference>
<dbReference type="SUPFAM" id="SSF55681">
    <property type="entry name" value="Class II aaRS and biotin synthetases"/>
    <property type="match status" value="1"/>
</dbReference>
<dbReference type="InterPro" id="IPR041616">
    <property type="entry name" value="PheRS_beta_core"/>
</dbReference>
<evidence type="ECO:0000256" key="3">
    <source>
        <dbReference type="ARBA" id="ARBA00011209"/>
    </source>
</evidence>
<dbReference type="PROSITE" id="PS51447">
    <property type="entry name" value="FDX_ACB"/>
    <property type="match status" value="1"/>
</dbReference>
<evidence type="ECO:0000313" key="20">
    <source>
        <dbReference type="EMBL" id="NWH03726.1"/>
    </source>
</evidence>
<dbReference type="Gene3D" id="3.30.56.10">
    <property type="match status" value="2"/>
</dbReference>
<dbReference type="InterPro" id="IPR005121">
    <property type="entry name" value="Fdx_antiC-bd"/>
</dbReference>
<evidence type="ECO:0000256" key="2">
    <source>
        <dbReference type="ARBA" id="ARBA00008653"/>
    </source>
</evidence>
<dbReference type="SMART" id="SM00874">
    <property type="entry name" value="B5"/>
    <property type="match status" value="1"/>
</dbReference>
<evidence type="ECO:0000256" key="8">
    <source>
        <dbReference type="ARBA" id="ARBA00022741"/>
    </source>
</evidence>
<comment type="catalytic activity">
    <reaction evidence="14 15">
        <text>tRNA(Phe) + L-phenylalanine + ATP = L-phenylalanyl-tRNA(Phe) + AMP + diphosphate + H(+)</text>
        <dbReference type="Rhea" id="RHEA:19413"/>
        <dbReference type="Rhea" id="RHEA-COMP:9668"/>
        <dbReference type="Rhea" id="RHEA-COMP:9699"/>
        <dbReference type="ChEBI" id="CHEBI:15378"/>
        <dbReference type="ChEBI" id="CHEBI:30616"/>
        <dbReference type="ChEBI" id="CHEBI:33019"/>
        <dbReference type="ChEBI" id="CHEBI:58095"/>
        <dbReference type="ChEBI" id="CHEBI:78442"/>
        <dbReference type="ChEBI" id="CHEBI:78531"/>
        <dbReference type="ChEBI" id="CHEBI:456215"/>
        <dbReference type="EC" id="6.1.1.20"/>
    </reaction>
</comment>
<dbReference type="SMART" id="SM00896">
    <property type="entry name" value="FDX-ACB"/>
    <property type="match status" value="1"/>
</dbReference>